<comment type="caution">
    <text evidence="1">The sequence shown here is derived from an EMBL/GenBank/DDBJ whole genome shotgun (WGS) entry which is preliminary data.</text>
</comment>
<name>A0A812KL62_9DINO</name>
<sequence>MLSRAPAKAESFHRLLFEATGSQGVRKVAEFCPQDASNAGRPLGRAACLEQIVLEALACRGCQLQRSLQPQEPSNRVWGSRTAEFRRTFFTSSPAVQVLGSLLESERQHLANTVRWLTALSRAEG</sequence>
<protein>
    <submittedName>
        <fullName evidence="1">Uncharacterized protein</fullName>
    </submittedName>
</protein>
<dbReference type="AlphaFoldDB" id="A0A812KL62"/>
<evidence type="ECO:0000313" key="2">
    <source>
        <dbReference type="Proteomes" id="UP000604046"/>
    </source>
</evidence>
<dbReference type="EMBL" id="CAJNDS010000719">
    <property type="protein sequence ID" value="CAE7230211.1"/>
    <property type="molecule type" value="Genomic_DNA"/>
</dbReference>
<reference evidence="1" key="1">
    <citation type="submission" date="2021-02" db="EMBL/GenBank/DDBJ databases">
        <authorList>
            <person name="Dougan E. K."/>
            <person name="Rhodes N."/>
            <person name="Thang M."/>
            <person name="Chan C."/>
        </authorList>
    </citation>
    <scope>NUCLEOTIDE SEQUENCE</scope>
</reference>
<proteinExistence type="predicted"/>
<organism evidence="1 2">
    <name type="scientific">Symbiodinium natans</name>
    <dbReference type="NCBI Taxonomy" id="878477"/>
    <lineage>
        <taxon>Eukaryota</taxon>
        <taxon>Sar</taxon>
        <taxon>Alveolata</taxon>
        <taxon>Dinophyceae</taxon>
        <taxon>Suessiales</taxon>
        <taxon>Symbiodiniaceae</taxon>
        <taxon>Symbiodinium</taxon>
    </lineage>
</organism>
<dbReference type="Proteomes" id="UP000604046">
    <property type="component" value="Unassembled WGS sequence"/>
</dbReference>
<accession>A0A812KL62</accession>
<evidence type="ECO:0000313" key="1">
    <source>
        <dbReference type="EMBL" id="CAE7230211.1"/>
    </source>
</evidence>
<gene>
    <name evidence="1" type="ORF">SNAT2548_LOCUS9332</name>
</gene>
<keyword evidence="2" id="KW-1185">Reference proteome</keyword>